<comment type="caution">
    <text evidence="1">The sequence shown here is derived from an EMBL/GenBank/DDBJ whole genome shotgun (WGS) entry which is preliminary data.</text>
</comment>
<accession>A0A1G1YL86</accession>
<sequence length="112" mass="12312">MQNDHFFNLFDENLKIVSHCPVCGSSYSPLEARVLAEKSDAHLVHIRCRTCQTAVLAVIMSSSIGVSSIGLITDLSSDDVLKFQDAAPVTTDDVIELHQLLTREKALIDKLT</sequence>
<organism evidence="1 2">
    <name type="scientific">Candidatus Buchananbacteria bacterium RIFCSPHIGHO2_02_FULL_56_16</name>
    <dbReference type="NCBI Taxonomy" id="1797542"/>
    <lineage>
        <taxon>Bacteria</taxon>
        <taxon>Candidatus Buchananiibacteriota</taxon>
    </lineage>
</organism>
<reference evidence="1 2" key="1">
    <citation type="journal article" date="2016" name="Nat. Commun.">
        <title>Thousands of microbial genomes shed light on interconnected biogeochemical processes in an aquifer system.</title>
        <authorList>
            <person name="Anantharaman K."/>
            <person name="Brown C.T."/>
            <person name="Hug L.A."/>
            <person name="Sharon I."/>
            <person name="Castelle C.J."/>
            <person name="Probst A.J."/>
            <person name="Thomas B.C."/>
            <person name="Singh A."/>
            <person name="Wilkins M.J."/>
            <person name="Karaoz U."/>
            <person name="Brodie E.L."/>
            <person name="Williams K.H."/>
            <person name="Hubbard S.S."/>
            <person name="Banfield J.F."/>
        </authorList>
    </citation>
    <scope>NUCLEOTIDE SEQUENCE [LARGE SCALE GENOMIC DNA]</scope>
</reference>
<dbReference type="STRING" id="1797542.A3J59_04435"/>
<dbReference type="Proteomes" id="UP000177310">
    <property type="component" value="Unassembled WGS sequence"/>
</dbReference>
<evidence type="ECO:0000313" key="2">
    <source>
        <dbReference type="Proteomes" id="UP000177310"/>
    </source>
</evidence>
<dbReference type="SUPFAM" id="SSF144020">
    <property type="entry name" value="FdhE-like"/>
    <property type="match status" value="1"/>
</dbReference>
<gene>
    <name evidence="1" type="ORF">A3J59_04435</name>
</gene>
<protein>
    <submittedName>
        <fullName evidence="1">Uncharacterized protein</fullName>
    </submittedName>
</protein>
<proteinExistence type="predicted"/>
<dbReference type="InterPro" id="IPR024064">
    <property type="entry name" value="FdhE-like_sf"/>
</dbReference>
<dbReference type="EMBL" id="MHIL01000007">
    <property type="protein sequence ID" value="OGY52227.1"/>
    <property type="molecule type" value="Genomic_DNA"/>
</dbReference>
<dbReference type="AlphaFoldDB" id="A0A1G1YL86"/>
<evidence type="ECO:0000313" key="1">
    <source>
        <dbReference type="EMBL" id="OGY52227.1"/>
    </source>
</evidence>
<name>A0A1G1YL86_9BACT</name>